<accession>A0A9N9IHD2</accession>
<feature type="non-terminal residue" evidence="1">
    <location>
        <position position="1"/>
    </location>
</feature>
<protein>
    <submittedName>
        <fullName evidence="1">9321_t:CDS:1</fullName>
    </submittedName>
</protein>
<keyword evidence="2" id="KW-1185">Reference proteome</keyword>
<evidence type="ECO:0000313" key="1">
    <source>
        <dbReference type="EMBL" id="CAG8737211.1"/>
    </source>
</evidence>
<evidence type="ECO:0000313" key="2">
    <source>
        <dbReference type="Proteomes" id="UP000789375"/>
    </source>
</evidence>
<sequence length="43" mass="4851">IAEIQDPQHSSPIFYGSKEAMALQEKRVINSGYYTNLYSTVSN</sequence>
<organism evidence="1 2">
    <name type="scientific">Funneliformis mosseae</name>
    <name type="common">Endomycorrhizal fungus</name>
    <name type="synonym">Glomus mosseae</name>
    <dbReference type="NCBI Taxonomy" id="27381"/>
    <lineage>
        <taxon>Eukaryota</taxon>
        <taxon>Fungi</taxon>
        <taxon>Fungi incertae sedis</taxon>
        <taxon>Mucoromycota</taxon>
        <taxon>Glomeromycotina</taxon>
        <taxon>Glomeromycetes</taxon>
        <taxon>Glomerales</taxon>
        <taxon>Glomeraceae</taxon>
        <taxon>Funneliformis</taxon>
    </lineage>
</organism>
<dbReference type="EMBL" id="CAJVPP010019123">
    <property type="protein sequence ID" value="CAG8737211.1"/>
    <property type="molecule type" value="Genomic_DNA"/>
</dbReference>
<proteinExistence type="predicted"/>
<reference evidence="1" key="1">
    <citation type="submission" date="2021-06" db="EMBL/GenBank/DDBJ databases">
        <authorList>
            <person name="Kallberg Y."/>
            <person name="Tangrot J."/>
            <person name="Rosling A."/>
        </authorList>
    </citation>
    <scope>NUCLEOTIDE SEQUENCE</scope>
    <source>
        <strain evidence="1">87-6 pot B 2015</strain>
    </source>
</reference>
<dbReference type="Proteomes" id="UP000789375">
    <property type="component" value="Unassembled WGS sequence"/>
</dbReference>
<gene>
    <name evidence="1" type="ORF">FMOSSE_LOCUS15955</name>
</gene>
<dbReference type="AlphaFoldDB" id="A0A9N9IHD2"/>
<comment type="caution">
    <text evidence="1">The sequence shown here is derived from an EMBL/GenBank/DDBJ whole genome shotgun (WGS) entry which is preliminary data.</text>
</comment>
<feature type="non-terminal residue" evidence="1">
    <location>
        <position position="43"/>
    </location>
</feature>
<name>A0A9N9IHD2_FUNMO</name>